<reference evidence="5" key="1">
    <citation type="submission" date="2018-07" db="EMBL/GenBank/DDBJ databases">
        <title>Genome sequencing of Paracoccus sp. SC2-6.</title>
        <authorList>
            <person name="Heo J."/>
            <person name="Kim S.-J."/>
            <person name="Kwon S.-W."/>
        </authorList>
    </citation>
    <scope>NUCLEOTIDE SEQUENCE [LARGE SCALE GENOMIC DNA]</scope>
    <source>
        <strain evidence="5">SC2-6</strain>
    </source>
</reference>
<evidence type="ECO:0000313" key="5">
    <source>
        <dbReference type="Proteomes" id="UP000252023"/>
    </source>
</evidence>
<protein>
    <submittedName>
        <fullName evidence="4">Glyoxylate/hydroxypyruvate reductase A</fullName>
    </submittedName>
</protein>
<keyword evidence="4" id="KW-0670">Pyruvate</keyword>
<evidence type="ECO:0000259" key="3">
    <source>
        <dbReference type="Pfam" id="PF02826"/>
    </source>
</evidence>
<dbReference type="InterPro" id="IPR036291">
    <property type="entry name" value="NAD(P)-bd_dom_sf"/>
</dbReference>
<evidence type="ECO:0000313" key="4">
    <source>
        <dbReference type="EMBL" id="AXC51129.1"/>
    </source>
</evidence>
<gene>
    <name evidence="4" type="ORF">DRW48_06795</name>
</gene>
<dbReference type="GO" id="GO:0016491">
    <property type="term" value="F:oxidoreductase activity"/>
    <property type="evidence" value="ECO:0007669"/>
    <property type="project" value="UniProtKB-KW"/>
</dbReference>
<dbReference type="PANTHER" id="PTHR43333:SF1">
    <property type="entry name" value="D-ISOMER SPECIFIC 2-HYDROXYACID DEHYDROGENASE NAD-BINDING DOMAIN-CONTAINING PROTEIN"/>
    <property type="match status" value="1"/>
</dbReference>
<dbReference type="Gene3D" id="3.40.50.720">
    <property type="entry name" value="NAD(P)-binding Rossmann-like Domain"/>
    <property type="match status" value="2"/>
</dbReference>
<keyword evidence="5" id="KW-1185">Reference proteome</keyword>
<keyword evidence="1" id="KW-0560">Oxidoreductase</keyword>
<dbReference type="EMBL" id="CP030918">
    <property type="protein sequence ID" value="AXC51129.1"/>
    <property type="molecule type" value="Genomic_DNA"/>
</dbReference>
<keyword evidence="2" id="KW-0520">NAD</keyword>
<dbReference type="GO" id="GO:0051287">
    <property type="term" value="F:NAD binding"/>
    <property type="evidence" value="ECO:0007669"/>
    <property type="project" value="InterPro"/>
</dbReference>
<dbReference type="Pfam" id="PF02826">
    <property type="entry name" value="2-Hacid_dh_C"/>
    <property type="match status" value="1"/>
</dbReference>
<dbReference type="AlphaFoldDB" id="A0A344PP24"/>
<dbReference type="PANTHER" id="PTHR43333">
    <property type="entry name" value="2-HACID_DH_C DOMAIN-CONTAINING PROTEIN"/>
    <property type="match status" value="1"/>
</dbReference>
<dbReference type="OrthoDB" id="9787219at2"/>
<organism evidence="4 5">
    <name type="scientific">Paracoccus suum</name>
    <dbReference type="NCBI Taxonomy" id="2259340"/>
    <lineage>
        <taxon>Bacteria</taxon>
        <taxon>Pseudomonadati</taxon>
        <taxon>Pseudomonadota</taxon>
        <taxon>Alphaproteobacteria</taxon>
        <taxon>Rhodobacterales</taxon>
        <taxon>Paracoccaceae</taxon>
        <taxon>Paracoccus</taxon>
    </lineage>
</organism>
<proteinExistence type="predicted"/>
<dbReference type="KEGG" id="pars:DRW48_06795"/>
<name>A0A344PP24_9RHOB</name>
<dbReference type="CDD" id="cd12164">
    <property type="entry name" value="GDH_like_2"/>
    <property type="match status" value="1"/>
</dbReference>
<dbReference type="SUPFAM" id="SSF51735">
    <property type="entry name" value="NAD(P)-binding Rossmann-fold domains"/>
    <property type="match status" value="1"/>
</dbReference>
<dbReference type="Proteomes" id="UP000252023">
    <property type="component" value="Chromosome"/>
</dbReference>
<dbReference type="InterPro" id="IPR006140">
    <property type="entry name" value="D-isomer_DH_NAD-bd"/>
</dbReference>
<sequence>MNVLWNARADLWPKWEGPLLRETAGFANIVHDAPDPAAIDAILHAPTGQISDFSPFTNVRLVQSLWAGVERIVGNPTLTQPLARMVDPGLTAGMVEYCLGWTLRLHLRMDRYAQDGVWRNTCIPPLAAERKVTVLGTGALGSEVMRALARVGFDVVGWSGSGRPVEGLRILGGADALPEALGRAEILIALLPDTPDTQNLLDATRLALLPQGAALINPGRGTLIDDDALLAVLDAERMGHAVLDVFRTEPLPPGNPFWRNRRVTVTPHVAADTRPTTGAQVVAENLRRVQAGEPPLHLVDRTRGY</sequence>
<accession>A0A344PP24</accession>
<evidence type="ECO:0000256" key="2">
    <source>
        <dbReference type="ARBA" id="ARBA00023027"/>
    </source>
</evidence>
<feature type="domain" description="D-isomer specific 2-hydroxyacid dehydrogenase NAD-binding" evidence="3">
    <location>
        <begin position="103"/>
        <end position="270"/>
    </location>
</feature>
<evidence type="ECO:0000256" key="1">
    <source>
        <dbReference type="ARBA" id="ARBA00023002"/>
    </source>
</evidence>